<reference evidence="2" key="1">
    <citation type="journal article" date="2023" name="Mol. Phylogenet. Evol.">
        <title>Genome-scale phylogeny and comparative genomics of the fungal order Sordariales.</title>
        <authorList>
            <person name="Hensen N."/>
            <person name="Bonometti L."/>
            <person name="Westerberg I."/>
            <person name="Brannstrom I.O."/>
            <person name="Guillou S."/>
            <person name="Cros-Aarteil S."/>
            <person name="Calhoun S."/>
            <person name="Haridas S."/>
            <person name="Kuo A."/>
            <person name="Mondo S."/>
            <person name="Pangilinan J."/>
            <person name="Riley R."/>
            <person name="LaButti K."/>
            <person name="Andreopoulos B."/>
            <person name="Lipzen A."/>
            <person name="Chen C."/>
            <person name="Yan M."/>
            <person name="Daum C."/>
            <person name="Ng V."/>
            <person name="Clum A."/>
            <person name="Steindorff A."/>
            <person name="Ohm R.A."/>
            <person name="Martin F."/>
            <person name="Silar P."/>
            <person name="Natvig D.O."/>
            <person name="Lalanne C."/>
            <person name="Gautier V."/>
            <person name="Ament-Velasquez S.L."/>
            <person name="Kruys A."/>
            <person name="Hutchinson M.I."/>
            <person name="Powell A.J."/>
            <person name="Barry K."/>
            <person name="Miller A.N."/>
            <person name="Grigoriev I.V."/>
            <person name="Debuchy R."/>
            <person name="Gladieux P."/>
            <person name="Hiltunen Thoren M."/>
            <person name="Johannesson H."/>
        </authorList>
    </citation>
    <scope>NUCLEOTIDE SEQUENCE</scope>
    <source>
        <strain evidence="2">CBS 731.68</strain>
    </source>
</reference>
<accession>A0AAN6TWI1</accession>
<dbReference type="GeneID" id="87829946"/>
<dbReference type="RefSeq" id="XP_062645871.1">
    <property type="nucleotide sequence ID" value="XM_062793177.1"/>
</dbReference>
<name>A0AAN6TWI1_9PEZI</name>
<protein>
    <submittedName>
        <fullName evidence="2">Uncharacterized protein</fullName>
    </submittedName>
</protein>
<feature type="region of interest" description="Disordered" evidence="1">
    <location>
        <begin position="1"/>
        <end position="47"/>
    </location>
</feature>
<dbReference type="AlphaFoldDB" id="A0AAN6TWI1"/>
<sequence length="86" mass="9592">MTPPIRGGIYEKRQDDEVQPTPIAASVDSSTRPNVTARDINGDADAYTDWAEKQETDTDSLRFPSLDPAVQQDIAQKYRYSYAAVL</sequence>
<proteinExistence type="predicted"/>
<dbReference type="EMBL" id="MU853231">
    <property type="protein sequence ID" value="KAK4122100.1"/>
    <property type="molecule type" value="Genomic_DNA"/>
</dbReference>
<evidence type="ECO:0000256" key="1">
    <source>
        <dbReference type="SAM" id="MobiDB-lite"/>
    </source>
</evidence>
<organism evidence="2 3">
    <name type="scientific">Parathielavia appendiculata</name>
    <dbReference type="NCBI Taxonomy" id="2587402"/>
    <lineage>
        <taxon>Eukaryota</taxon>
        <taxon>Fungi</taxon>
        <taxon>Dikarya</taxon>
        <taxon>Ascomycota</taxon>
        <taxon>Pezizomycotina</taxon>
        <taxon>Sordariomycetes</taxon>
        <taxon>Sordariomycetidae</taxon>
        <taxon>Sordariales</taxon>
        <taxon>Chaetomiaceae</taxon>
        <taxon>Parathielavia</taxon>
    </lineage>
</organism>
<evidence type="ECO:0000313" key="3">
    <source>
        <dbReference type="Proteomes" id="UP001302602"/>
    </source>
</evidence>
<comment type="caution">
    <text evidence="2">The sequence shown here is derived from an EMBL/GenBank/DDBJ whole genome shotgun (WGS) entry which is preliminary data.</text>
</comment>
<reference evidence="2" key="2">
    <citation type="submission" date="2023-05" db="EMBL/GenBank/DDBJ databases">
        <authorList>
            <consortium name="Lawrence Berkeley National Laboratory"/>
            <person name="Steindorff A."/>
            <person name="Hensen N."/>
            <person name="Bonometti L."/>
            <person name="Westerberg I."/>
            <person name="Brannstrom I.O."/>
            <person name="Guillou S."/>
            <person name="Cros-Aarteil S."/>
            <person name="Calhoun S."/>
            <person name="Haridas S."/>
            <person name="Kuo A."/>
            <person name="Mondo S."/>
            <person name="Pangilinan J."/>
            <person name="Riley R."/>
            <person name="Labutti K."/>
            <person name="Andreopoulos B."/>
            <person name="Lipzen A."/>
            <person name="Chen C."/>
            <person name="Yanf M."/>
            <person name="Daum C."/>
            <person name="Ng V."/>
            <person name="Clum A."/>
            <person name="Ohm R."/>
            <person name="Martin F."/>
            <person name="Silar P."/>
            <person name="Natvig D."/>
            <person name="Lalanne C."/>
            <person name="Gautier V."/>
            <person name="Ament-Velasquez S.L."/>
            <person name="Kruys A."/>
            <person name="Hutchinson M.I."/>
            <person name="Powell A.J."/>
            <person name="Barry K."/>
            <person name="Miller A.N."/>
            <person name="Grigoriev I.V."/>
            <person name="Debuchy R."/>
            <person name="Gladieux P."/>
            <person name="Thoren M.H."/>
            <person name="Johannesson H."/>
        </authorList>
    </citation>
    <scope>NUCLEOTIDE SEQUENCE</scope>
    <source>
        <strain evidence="2">CBS 731.68</strain>
    </source>
</reference>
<gene>
    <name evidence="2" type="ORF">N657DRAFT_646752</name>
</gene>
<dbReference type="Proteomes" id="UP001302602">
    <property type="component" value="Unassembled WGS sequence"/>
</dbReference>
<keyword evidence="3" id="KW-1185">Reference proteome</keyword>
<evidence type="ECO:0000313" key="2">
    <source>
        <dbReference type="EMBL" id="KAK4122100.1"/>
    </source>
</evidence>